<feature type="region of interest" description="Disordered" evidence="2">
    <location>
        <begin position="269"/>
        <end position="321"/>
    </location>
</feature>
<dbReference type="Proteomes" id="UP000295781">
    <property type="component" value="Chromosome"/>
</dbReference>
<accession>A0A3Q8I3Y2</accession>
<evidence type="ECO:0000256" key="1">
    <source>
        <dbReference type="PROSITE-ProRule" id="PRU00473"/>
    </source>
</evidence>
<dbReference type="AlphaFoldDB" id="A0A3Q8I3Y2"/>
<gene>
    <name evidence="4" type="ORF">SOCEGT47_019060</name>
</gene>
<feature type="region of interest" description="Disordered" evidence="2">
    <location>
        <begin position="100"/>
        <end position="143"/>
    </location>
</feature>
<proteinExistence type="predicted"/>
<name>A0A3Q8I3Y2_SORCE</name>
<dbReference type="OrthoDB" id="5508109at2"/>
<dbReference type="GO" id="GO:0016020">
    <property type="term" value="C:membrane"/>
    <property type="evidence" value="ECO:0007669"/>
    <property type="project" value="UniProtKB-UniRule"/>
</dbReference>
<sequence length="321" mass="32997">MHWPAQGVTAVSAKGRVGLSPPLPVSEGGTARVGSPAGARPGRRQGPGGRRRAAARLLALLAPALLVGCGYTEFEWQAQLDKIDRLQRDLQSSEQRIRRLEEQASRPGAAAPVPGDADRLDVSGIDPGASAQRGEPAGARPEPDSAVLRAFQPLATGEITVAPRDGDVVISIPSRLLFKGNRDALSAAGEKALRELAAIVRGSEPLQALGYHVVGHTVSGAPTVAWRNGWDVTVARARAVMLFLAQPKEAGLPTARLSLASFADLPPADAAGGAPAQPPDPRLEIVVSGTAQEAGSPGGEARPDGGARPGAGAAGRDDTYP</sequence>
<evidence type="ECO:0000256" key="2">
    <source>
        <dbReference type="SAM" id="MobiDB-lite"/>
    </source>
</evidence>
<reference evidence="4 6" key="1">
    <citation type="submission" date="2015-09" db="EMBL/GenBank/DDBJ databases">
        <title>Sorangium comparison.</title>
        <authorList>
            <person name="Zaburannyi N."/>
            <person name="Bunk B."/>
            <person name="Overmann J."/>
            <person name="Mueller R."/>
        </authorList>
    </citation>
    <scope>NUCLEOTIDE SEQUENCE [LARGE SCALE GENOMIC DNA]</scope>
    <source>
        <strain evidence="4 6">So ceGT47</strain>
    </source>
</reference>
<dbReference type="InterPro" id="IPR006665">
    <property type="entry name" value="OmpA-like"/>
</dbReference>
<dbReference type="InterPro" id="IPR036737">
    <property type="entry name" value="OmpA-like_sf"/>
</dbReference>
<evidence type="ECO:0000313" key="6">
    <source>
        <dbReference type="Proteomes" id="UP000295781"/>
    </source>
</evidence>
<protein>
    <recommendedName>
        <fullName evidence="3">OmpA-like domain-containing protein</fullName>
    </recommendedName>
</protein>
<reference evidence="5" key="2">
    <citation type="journal article" date="2018" name="J. Ind. Microbiol. Biotechnol.">
        <title>Genome mining reveals uncommon alkylpyrones as type III PKS products from myxobacteria.</title>
        <authorList>
            <person name="Hug J.J."/>
            <person name="Panter F."/>
            <person name="Krug D."/>
            <person name="Muller R."/>
        </authorList>
    </citation>
    <scope>NUCLEOTIDE SEQUENCE</scope>
    <source>
        <strain evidence="5">So ceGT47</strain>
    </source>
</reference>
<dbReference type="EMBL" id="MH908892">
    <property type="protein sequence ID" value="AYM53035.1"/>
    <property type="molecule type" value="Genomic_DNA"/>
</dbReference>
<dbReference type="RefSeq" id="WP_129346746.1">
    <property type="nucleotide sequence ID" value="NZ_CP012670.1"/>
</dbReference>
<evidence type="ECO:0000313" key="4">
    <source>
        <dbReference type="EMBL" id="AUX21422.1"/>
    </source>
</evidence>
<dbReference type="EMBL" id="CP012670">
    <property type="protein sequence ID" value="AUX21422.1"/>
    <property type="molecule type" value="Genomic_DNA"/>
</dbReference>
<dbReference type="PROSITE" id="PS51123">
    <property type="entry name" value="OMPA_2"/>
    <property type="match status" value="1"/>
</dbReference>
<feature type="region of interest" description="Disordered" evidence="2">
    <location>
        <begin position="15"/>
        <end position="50"/>
    </location>
</feature>
<feature type="domain" description="OmpA-like" evidence="3">
    <location>
        <begin position="165"/>
        <end position="291"/>
    </location>
</feature>
<organism evidence="5">
    <name type="scientific">Sorangium cellulosum</name>
    <name type="common">Polyangium cellulosum</name>
    <dbReference type="NCBI Taxonomy" id="56"/>
    <lineage>
        <taxon>Bacteria</taxon>
        <taxon>Pseudomonadati</taxon>
        <taxon>Myxococcota</taxon>
        <taxon>Polyangia</taxon>
        <taxon>Polyangiales</taxon>
        <taxon>Polyangiaceae</taxon>
        <taxon>Sorangium</taxon>
    </lineage>
</organism>
<evidence type="ECO:0000259" key="3">
    <source>
        <dbReference type="PROSITE" id="PS51123"/>
    </source>
</evidence>
<dbReference type="SUPFAM" id="SSF103088">
    <property type="entry name" value="OmpA-like"/>
    <property type="match status" value="1"/>
</dbReference>
<dbReference type="Gene3D" id="3.30.1330.60">
    <property type="entry name" value="OmpA-like domain"/>
    <property type="match status" value="1"/>
</dbReference>
<keyword evidence="1" id="KW-0472">Membrane</keyword>
<evidence type="ECO:0000313" key="5">
    <source>
        <dbReference type="EMBL" id="AYM53035.1"/>
    </source>
</evidence>